<reference evidence="11 12" key="1">
    <citation type="submission" date="2024-01" db="EMBL/GenBank/DDBJ databases">
        <title>Draft genome sequence of Gordonia sp. LSe1-13.</title>
        <authorList>
            <person name="Suphannarot A."/>
            <person name="Mingma R."/>
        </authorList>
    </citation>
    <scope>NUCLEOTIDE SEQUENCE [LARGE SCALE GENOMIC DNA]</scope>
    <source>
        <strain evidence="11 12">LSe1-13</strain>
    </source>
</reference>
<keyword evidence="2 9" id="KW-0479">Metal-binding</keyword>
<dbReference type="InterPro" id="IPR029056">
    <property type="entry name" value="Ribokinase-like"/>
</dbReference>
<dbReference type="EC" id="2.7.1.15" evidence="9"/>
<dbReference type="Proteomes" id="UP001347146">
    <property type="component" value="Unassembled WGS sequence"/>
</dbReference>
<keyword evidence="1 9" id="KW-0808">Transferase</keyword>
<comment type="pathway">
    <text evidence="9">Carbohydrate metabolism; D-ribose degradation; D-ribose 5-phosphate from beta-D-ribopyranose: step 2/2.</text>
</comment>
<evidence type="ECO:0000259" key="10">
    <source>
        <dbReference type="Pfam" id="PF00294"/>
    </source>
</evidence>
<keyword evidence="7 9" id="KW-0630">Potassium</keyword>
<feature type="binding site" evidence="9">
    <location>
        <position position="185"/>
    </location>
    <ligand>
        <name>ATP</name>
        <dbReference type="ChEBI" id="CHEBI:30616"/>
    </ligand>
</feature>
<evidence type="ECO:0000256" key="4">
    <source>
        <dbReference type="ARBA" id="ARBA00022777"/>
    </source>
</evidence>
<organism evidence="11 12">
    <name type="scientific">Gordonia sesuvii</name>
    <dbReference type="NCBI Taxonomy" id="3116777"/>
    <lineage>
        <taxon>Bacteria</taxon>
        <taxon>Bacillati</taxon>
        <taxon>Actinomycetota</taxon>
        <taxon>Actinomycetes</taxon>
        <taxon>Mycobacteriales</taxon>
        <taxon>Gordoniaceae</taxon>
        <taxon>Gordonia</taxon>
    </lineage>
</organism>
<dbReference type="PANTHER" id="PTHR10584:SF166">
    <property type="entry name" value="RIBOKINASE"/>
    <property type="match status" value="1"/>
</dbReference>
<dbReference type="Pfam" id="PF00294">
    <property type="entry name" value="PfkB"/>
    <property type="match status" value="1"/>
</dbReference>
<comment type="catalytic activity">
    <reaction evidence="9">
        <text>D-ribose + ATP = D-ribose 5-phosphate + ADP + H(+)</text>
        <dbReference type="Rhea" id="RHEA:13697"/>
        <dbReference type="ChEBI" id="CHEBI:15378"/>
        <dbReference type="ChEBI" id="CHEBI:30616"/>
        <dbReference type="ChEBI" id="CHEBI:47013"/>
        <dbReference type="ChEBI" id="CHEBI:78346"/>
        <dbReference type="ChEBI" id="CHEBI:456216"/>
        <dbReference type="EC" id="2.7.1.15"/>
    </reaction>
</comment>
<feature type="domain" description="Carbohydrate kinase PfkB" evidence="10">
    <location>
        <begin position="7"/>
        <end position="282"/>
    </location>
</feature>
<feature type="binding site" evidence="9">
    <location>
        <position position="279"/>
    </location>
    <ligand>
        <name>K(+)</name>
        <dbReference type="ChEBI" id="CHEBI:29103"/>
    </ligand>
</feature>
<keyword evidence="5 9" id="KW-0067">ATP-binding</keyword>
<keyword evidence="8 9" id="KW-0119">Carbohydrate metabolism</keyword>
<keyword evidence="12" id="KW-1185">Reference proteome</keyword>
<evidence type="ECO:0000313" key="12">
    <source>
        <dbReference type="Proteomes" id="UP001347146"/>
    </source>
</evidence>
<evidence type="ECO:0000256" key="8">
    <source>
        <dbReference type="ARBA" id="ARBA00023277"/>
    </source>
</evidence>
<gene>
    <name evidence="9" type="primary">rbsK</name>
    <name evidence="11" type="ORF">VZC37_17000</name>
</gene>
<feature type="binding site" evidence="9">
    <location>
        <begin position="217"/>
        <end position="222"/>
    </location>
    <ligand>
        <name>ATP</name>
        <dbReference type="ChEBI" id="CHEBI:30616"/>
    </ligand>
</feature>
<dbReference type="CDD" id="cd01174">
    <property type="entry name" value="ribokinase"/>
    <property type="match status" value="1"/>
</dbReference>
<dbReference type="InterPro" id="IPR011877">
    <property type="entry name" value="Ribokinase"/>
</dbReference>
<evidence type="ECO:0000256" key="7">
    <source>
        <dbReference type="ARBA" id="ARBA00022958"/>
    </source>
</evidence>
<comment type="activity regulation">
    <text evidence="9">Activated by a monovalent cation that binds near, but not in, the active site. The most likely occupant of the site in vivo is potassium. Ion binding induces a conformational change that may alter substrate affinity.</text>
</comment>
<keyword evidence="3 9" id="KW-0547">Nucleotide-binding</keyword>
<feature type="binding site" evidence="9">
    <location>
        <position position="141"/>
    </location>
    <ligand>
        <name>substrate</name>
    </ligand>
</feature>
<protein>
    <recommendedName>
        <fullName evidence="9">Ribokinase</fullName>
        <shortName evidence="9">RK</shortName>
        <ecNumber evidence="9">2.7.1.15</ecNumber>
    </recommendedName>
</protein>
<dbReference type="PRINTS" id="PR00990">
    <property type="entry name" value="RIBOKINASE"/>
</dbReference>
<keyword evidence="6 9" id="KW-0460">Magnesium</keyword>
<comment type="function">
    <text evidence="9">Catalyzes the phosphorylation of ribose at O-5 in a reaction requiring ATP and magnesium. The resulting D-ribose-5-phosphate can then be used either for sythesis of nucleotides, histidine, and tryptophan, or as a component of the pentose phosphate pathway.</text>
</comment>
<dbReference type="PANTHER" id="PTHR10584">
    <property type="entry name" value="SUGAR KINASE"/>
    <property type="match status" value="1"/>
</dbReference>
<evidence type="ECO:0000256" key="5">
    <source>
        <dbReference type="ARBA" id="ARBA00022840"/>
    </source>
</evidence>
<keyword evidence="4 9" id="KW-0418">Kinase</keyword>
<dbReference type="InterPro" id="IPR011611">
    <property type="entry name" value="PfkB_dom"/>
</dbReference>
<comment type="caution">
    <text evidence="9">Lacks conserved residue(s) required for the propagation of feature annotation.</text>
</comment>
<feature type="binding site" evidence="9">
    <location>
        <begin position="248"/>
        <end position="249"/>
    </location>
    <ligand>
        <name>ATP</name>
        <dbReference type="ChEBI" id="CHEBI:30616"/>
    </ligand>
</feature>
<dbReference type="HAMAP" id="MF_01987">
    <property type="entry name" value="Ribokinase"/>
    <property type="match status" value="1"/>
</dbReference>
<feature type="binding site" evidence="9">
    <location>
        <begin position="43"/>
        <end position="47"/>
    </location>
    <ligand>
        <name>substrate</name>
    </ligand>
</feature>
<feature type="binding site" evidence="9">
    <location>
        <position position="249"/>
    </location>
    <ligand>
        <name>substrate</name>
    </ligand>
</feature>
<comment type="cofactor">
    <cofactor evidence="9">
        <name>Mg(2+)</name>
        <dbReference type="ChEBI" id="CHEBI:18420"/>
    </cofactor>
    <text evidence="9">Requires a divalent cation, most likely magnesium in vivo, as an electrophilic catalyst to aid phosphoryl group transfer. It is the chelate of the metal and the nucleotide that is the actual substrate.</text>
</comment>
<feature type="binding site" evidence="9">
    <location>
        <position position="282"/>
    </location>
    <ligand>
        <name>K(+)</name>
        <dbReference type="ChEBI" id="CHEBI:29103"/>
    </ligand>
</feature>
<dbReference type="GO" id="GO:0004747">
    <property type="term" value="F:ribokinase activity"/>
    <property type="evidence" value="ECO:0007669"/>
    <property type="project" value="UniProtKB-EC"/>
</dbReference>
<name>A0ABU7MGV9_9ACTN</name>
<comment type="subunit">
    <text evidence="9">Homodimer.</text>
</comment>
<keyword evidence="9" id="KW-0963">Cytoplasm</keyword>
<accession>A0ABU7MGV9</accession>
<feature type="active site" description="Proton acceptor" evidence="9">
    <location>
        <position position="249"/>
    </location>
</feature>
<feature type="binding site" evidence="9">
    <location>
        <position position="245"/>
    </location>
    <ligand>
        <name>K(+)</name>
        <dbReference type="ChEBI" id="CHEBI:29103"/>
    </ligand>
</feature>
<dbReference type="RefSeq" id="WP_330433894.1">
    <property type="nucleotide sequence ID" value="NZ_JAZDUF010000005.1"/>
</dbReference>
<evidence type="ECO:0000256" key="6">
    <source>
        <dbReference type="ARBA" id="ARBA00022842"/>
    </source>
</evidence>
<evidence type="ECO:0000256" key="2">
    <source>
        <dbReference type="ARBA" id="ARBA00022723"/>
    </source>
</evidence>
<comment type="similarity">
    <text evidence="9">Belongs to the carbohydrate kinase PfkB family. Ribokinase subfamily.</text>
</comment>
<dbReference type="EMBL" id="JAZDUF010000005">
    <property type="protein sequence ID" value="MEE3852043.1"/>
    <property type="molecule type" value="Genomic_DNA"/>
</dbReference>
<feature type="binding site" evidence="9">
    <location>
        <begin position="15"/>
        <end position="17"/>
    </location>
    <ligand>
        <name>substrate</name>
    </ligand>
</feature>
<dbReference type="Gene3D" id="3.40.1190.20">
    <property type="match status" value="1"/>
</dbReference>
<sequence length="288" mass="29100">MDTSSVDVAVVGTLNMDVIVQVTRMPEVGETVLGQSVSERPGGKGANQALAAAGLASTMLVGVVGRDDAGDRLLAVQDAGGVDTVYVSRVDEASGQAIIEVDDAGDNRIVVLVGANANLSTAHVEHALDAALPRVVLTQLESPSEVTAAVAAWCSRRSRRLLLNPSPVAELPGAVLAAADPLVVNEHEARFYASDDTDDPVAVAHALLEVATSAVITLGADGVVVAADGAVARIDVARVRAVDTTGAGDVFAGVLAAHLAHDSGLVEAAEQAAAAATAHVARRPPAVE</sequence>
<comment type="subcellular location">
    <subcellularLocation>
        <location evidence="9">Cytoplasm</location>
    </subcellularLocation>
</comment>
<evidence type="ECO:0000256" key="1">
    <source>
        <dbReference type="ARBA" id="ARBA00022679"/>
    </source>
</evidence>
<evidence type="ECO:0000313" key="11">
    <source>
        <dbReference type="EMBL" id="MEE3852043.1"/>
    </source>
</evidence>
<feature type="binding site" evidence="9">
    <location>
        <position position="243"/>
    </location>
    <ligand>
        <name>K(+)</name>
        <dbReference type="ChEBI" id="CHEBI:29103"/>
    </ligand>
</feature>
<dbReference type="InterPro" id="IPR002139">
    <property type="entry name" value="Ribo/fructo_kinase"/>
</dbReference>
<proteinExistence type="inferred from homology"/>
<evidence type="ECO:0000256" key="9">
    <source>
        <dbReference type="HAMAP-Rule" id="MF_01987"/>
    </source>
</evidence>
<comment type="caution">
    <text evidence="11">The sequence shown here is derived from an EMBL/GenBank/DDBJ whole genome shotgun (WGS) entry which is preliminary data.</text>
</comment>
<dbReference type="SUPFAM" id="SSF53613">
    <property type="entry name" value="Ribokinase-like"/>
    <property type="match status" value="1"/>
</dbReference>
<evidence type="ECO:0000256" key="3">
    <source>
        <dbReference type="ARBA" id="ARBA00022741"/>
    </source>
</evidence>